<sequence length="206" mass="21008">MLVHPVVLARVPQPRAQVRRALRLVLLVSVSPTVPATTGVGAAGSVARAAPMARAAARRPDVETPEGMVGRAATLVRMRALLVLSALPVVTVPAAIDPAVIVPPTAVPMAPVRAVHVLARPAAVARARIVAIVPIVPVVSSKIAARAALARVRIVAIGRSVRVVSSRIVARVPIVVIVPLPARVGGPGAVLARGEMVAAIGLHLVA</sequence>
<evidence type="ECO:0000313" key="2">
    <source>
        <dbReference type="EMBL" id="CAB4751568.1"/>
    </source>
</evidence>
<protein>
    <submittedName>
        <fullName evidence="1">Unannotated protein</fullName>
    </submittedName>
</protein>
<reference evidence="1" key="1">
    <citation type="submission" date="2020-05" db="EMBL/GenBank/DDBJ databases">
        <authorList>
            <person name="Chiriac C."/>
            <person name="Salcher M."/>
            <person name="Ghai R."/>
            <person name="Kavagutti S V."/>
        </authorList>
    </citation>
    <scope>NUCLEOTIDE SEQUENCE</scope>
</reference>
<organism evidence="1">
    <name type="scientific">freshwater metagenome</name>
    <dbReference type="NCBI Taxonomy" id="449393"/>
    <lineage>
        <taxon>unclassified sequences</taxon>
        <taxon>metagenomes</taxon>
        <taxon>ecological metagenomes</taxon>
    </lineage>
</organism>
<dbReference type="EMBL" id="CAESGF010000017">
    <property type="protein sequence ID" value="CAB4364693.1"/>
    <property type="molecule type" value="Genomic_DNA"/>
</dbReference>
<dbReference type="EMBL" id="CAEZYF010000050">
    <property type="protein sequence ID" value="CAB4751568.1"/>
    <property type="molecule type" value="Genomic_DNA"/>
</dbReference>
<name>A0A6J6AA43_9ZZZZ</name>
<evidence type="ECO:0000313" key="1">
    <source>
        <dbReference type="EMBL" id="CAB4364693.1"/>
    </source>
</evidence>
<evidence type="ECO:0000313" key="3">
    <source>
        <dbReference type="EMBL" id="CAB4945168.1"/>
    </source>
</evidence>
<proteinExistence type="predicted"/>
<dbReference type="AlphaFoldDB" id="A0A6J6AA43"/>
<dbReference type="EMBL" id="CAFBMT010000016">
    <property type="protein sequence ID" value="CAB4945168.1"/>
    <property type="molecule type" value="Genomic_DNA"/>
</dbReference>
<accession>A0A6J6AA43</accession>
<gene>
    <name evidence="2" type="ORF">UFOPK2656_03571</name>
    <name evidence="3" type="ORF">UFOPK3651_02464</name>
    <name evidence="1" type="ORF">UFOPK4189_02452</name>
</gene>